<comment type="caution">
    <text evidence="3">The sequence shown here is derived from an EMBL/GenBank/DDBJ whole genome shotgun (WGS) entry which is preliminary data.</text>
</comment>
<dbReference type="EMBL" id="JAGPXD010000006">
    <property type="protein sequence ID" value="KAH7349473.1"/>
    <property type="molecule type" value="Genomic_DNA"/>
</dbReference>
<sequence length="233" mass="24641">MSTEPKTQIQTSDFDVDSPRMESYNKLRMLDAVDGARTALTALALCAGVTVLALSADALSVYQATHAPAGSLLPLWPDEFDMRPTVAFVACGAIVVCANLASILGGRLSFIKNTPLLNAAISLLAPAAGLVAAVVAVALFYAAGTSSSTDTLESWSCRWRVVYMTARPHFGTLCRQSHAAAYLSVVLVPVEMAALGVAGWREVLERNREFVPRQEKRTGSAAGSVPSSRGGIR</sequence>
<name>A0A8K0WYJ1_9PEZI</name>
<keyword evidence="2" id="KW-0812">Transmembrane</keyword>
<keyword evidence="2" id="KW-1133">Transmembrane helix</keyword>
<dbReference type="Proteomes" id="UP000813385">
    <property type="component" value="Unassembled WGS sequence"/>
</dbReference>
<feature type="transmembrane region" description="Helical" evidence="2">
    <location>
        <begin position="179"/>
        <end position="200"/>
    </location>
</feature>
<feature type="transmembrane region" description="Helical" evidence="2">
    <location>
        <begin position="116"/>
        <end position="143"/>
    </location>
</feature>
<dbReference type="OrthoDB" id="3890746at2759"/>
<feature type="transmembrane region" description="Helical" evidence="2">
    <location>
        <begin position="82"/>
        <end position="104"/>
    </location>
</feature>
<accession>A0A8K0WYJ1</accession>
<evidence type="ECO:0000313" key="4">
    <source>
        <dbReference type="Proteomes" id="UP000813385"/>
    </source>
</evidence>
<evidence type="ECO:0000313" key="3">
    <source>
        <dbReference type="EMBL" id="KAH7349473.1"/>
    </source>
</evidence>
<proteinExistence type="predicted"/>
<evidence type="ECO:0000256" key="2">
    <source>
        <dbReference type="SAM" id="Phobius"/>
    </source>
</evidence>
<feature type="region of interest" description="Disordered" evidence="1">
    <location>
        <begin position="214"/>
        <end position="233"/>
    </location>
</feature>
<dbReference type="AlphaFoldDB" id="A0A8K0WYJ1"/>
<gene>
    <name evidence="3" type="ORF">B0T11DRAFT_301704</name>
</gene>
<organism evidence="3 4">
    <name type="scientific">Plectosphaerella cucumerina</name>
    <dbReference type="NCBI Taxonomy" id="40658"/>
    <lineage>
        <taxon>Eukaryota</taxon>
        <taxon>Fungi</taxon>
        <taxon>Dikarya</taxon>
        <taxon>Ascomycota</taxon>
        <taxon>Pezizomycotina</taxon>
        <taxon>Sordariomycetes</taxon>
        <taxon>Hypocreomycetidae</taxon>
        <taxon>Glomerellales</taxon>
        <taxon>Plectosphaerellaceae</taxon>
        <taxon>Plectosphaerella</taxon>
    </lineage>
</organism>
<keyword evidence="2" id="KW-0472">Membrane</keyword>
<protein>
    <submittedName>
        <fullName evidence="3">Uncharacterized protein</fullName>
    </submittedName>
</protein>
<keyword evidence="4" id="KW-1185">Reference proteome</keyword>
<feature type="transmembrane region" description="Helical" evidence="2">
    <location>
        <begin position="38"/>
        <end position="62"/>
    </location>
</feature>
<evidence type="ECO:0000256" key="1">
    <source>
        <dbReference type="SAM" id="MobiDB-lite"/>
    </source>
</evidence>
<reference evidence="3" key="1">
    <citation type="journal article" date="2021" name="Nat. Commun.">
        <title>Genetic determinants of endophytism in the Arabidopsis root mycobiome.</title>
        <authorList>
            <person name="Mesny F."/>
            <person name="Miyauchi S."/>
            <person name="Thiergart T."/>
            <person name="Pickel B."/>
            <person name="Atanasova L."/>
            <person name="Karlsson M."/>
            <person name="Huettel B."/>
            <person name="Barry K.W."/>
            <person name="Haridas S."/>
            <person name="Chen C."/>
            <person name="Bauer D."/>
            <person name="Andreopoulos W."/>
            <person name="Pangilinan J."/>
            <person name="LaButti K."/>
            <person name="Riley R."/>
            <person name="Lipzen A."/>
            <person name="Clum A."/>
            <person name="Drula E."/>
            <person name="Henrissat B."/>
            <person name="Kohler A."/>
            <person name="Grigoriev I.V."/>
            <person name="Martin F.M."/>
            <person name="Hacquard S."/>
        </authorList>
    </citation>
    <scope>NUCLEOTIDE SEQUENCE</scope>
    <source>
        <strain evidence="3">MPI-CAGE-AT-0016</strain>
    </source>
</reference>